<evidence type="ECO:0000313" key="3">
    <source>
        <dbReference type="EMBL" id="QIS09551.1"/>
    </source>
</evidence>
<dbReference type="EMBL" id="CP046172">
    <property type="protein sequence ID" value="QIS09551.1"/>
    <property type="molecule type" value="Genomic_DNA"/>
</dbReference>
<dbReference type="CDD" id="cd04458">
    <property type="entry name" value="CSP_CDS"/>
    <property type="match status" value="1"/>
</dbReference>
<proteinExistence type="predicted"/>
<feature type="domain" description="CSD" evidence="2">
    <location>
        <begin position="51"/>
        <end position="115"/>
    </location>
</feature>
<dbReference type="SUPFAM" id="SSF50249">
    <property type="entry name" value="Nucleic acid-binding proteins"/>
    <property type="match status" value="1"/>
</dbReference>
<dbReference type="InterPro" id="IPR012340">
    <property type="entry name" value="NA-bd_OB-fold"/>
</dbReference>
<dbReference type="SMART" id="SM00357">
    <property type="entry name" value="CSP"/>
    <property type="match status" value="1"/>
</dbReference>
<dbReference type="InterPro" id="IPR011129">
    <property type="entry name" value="CSD"/>
</dbReference>
<dbReference type="InterPro" id="IPR050181">
    <property type="entry name" value="Cold_shock_domain"/>
</dbReference>
<dbReference type="PRINTS" id="PR00050">
    <property type="entry name" value="COLDSHOCK"/>
</dbReference>
<dbReference type="PANTHER" id="PTHR11544">
    <property type="entry name" value="COLD SHOCK DOMAIN CONTAINING PROTEINS"/>
    <property type="match status" value="1"/>
</dbReference>
<dbReference type="KEGG" id="nah:F5544_08245"/>
<dbReference type="PROSITE" id="PS51857">
    <property type="entry name" value="CSD_2"/>
    <property type="match status" value="1"/>
</dbReference>
<dbReference type="Gene3D" id="2.40.50.140">
    <property type="entry name" value="Nucleic acid-binding proteins"/>
    <property type="match status" value="1"/>
</dbReference>
<feature type="compositionally biased region" description="Low complexity" evidence="1">
    <location>
        <begin position="30"/>
        <end position="46"/>
    </location>
</feature>
<sequence>MARSQPAREMVATGDVPRYRTHPGRNFRMTPAAPSTTTPDAAHSSAMTTPWHRGTVRWFDTEKGFGFIDPDEPIGQVFVDYTAIVTPGYKTLTAGQRVEFVYEQKPRGLEATAVR</sequence>
<name>A0A6G9Y8L4_9NOCA</name>
<dbReference type="InterPro" id="IPR002059">
    <property type="entry name" value="CSP_DNA-bd"/>
</dbReference>
<evidence type="ECO:0000259" key="2">
    <source>
        <dbReference type="PROSITE" id="PS51857"/>
    </source>
</evidence>
<feature type="region of interest" description="Disordered" evidence="1">
    <location>
        <begin position="1"/>
        <end position="47"/>
    </location>
</feature>
<evidence type="ECO:0000313" key="4">
    <source>
        <dbReference type="Proteomes" id="UP000503540"/>
    </source>
</evidence>
<reference evidence="3 4" key="1">
    <citation type="journal article" date="2019" name="ACS Chem. Biol.">
        <title>Identification and Mobilization of a Cryptic Antibiotic Biosynthesis Gene Locus from a Human-Pathogenic Nocardia Isolate.</title>
        <authorList>
            <person name="Herisse M."/>
            <person name="Ishida K."/>
            <person name="Porter J.L."/>
            <person name="Howden B."/>
            <person name="Hertweck C."/>
            <person name="Stinear T.P."/>
            <person name="Pidot S.J."/>
        </authorList>
    </citation>
    <scope>NUCLEOTIDE SEQUENCE [LARGE SCALE GENOMIC DNA]</scope>
    <source>
        <strain evidence="3 4">AUSMDU00012717</strain>
    </source>
</reference>
<dbReference type="AlphaFoldDB" id="A0A6G9Y8L4"/>
<keyword evidence="4" id="KW-1185">Reference proteome</keyword>
<dbReference type="Pfam" id="PF00313">
    <property type="entry name" value="CSD"/>
    <property type="match status" value="1"/>
</dbReference>
<dbReference type="GO" id="GO:0003676">
    <property type="term" value="F:nucleic acid binding"/>
    <property type="evidence" value="ECO:0007669"/>
    <property type="project" value="InterPro"/>
</dbReference>
<organism evidence="3 4">
    <name type="scientific">Nocardia arthritidis</name>
    <dbReference type="NCBI Taxonomy" id="228602"/>
    <lineage>
        <taxon>Bacteria</taxon>
        <taxon>Bacillati</taxon>
        <taxon>Actinomycetota</taxon>
        <taxon>Actinomycetes</taxon>
        <taxon>Mycobacteriales</taxon>
        <taxon>Nocardiaceae</taxon>
        <taxon>Nocardia</taxon>
    </lineage>
</organism>
<evidence type="ECO:0000256" key="1">
    <source>
        <dbReference type="SAM" id="MobiDB-lite"/>
    </source>
</evidence>
<dbReference type="Proteomes" id="UP000503540">
    <property type="component" value="Chromosome"/>
</dbReference>
<accession>A0A6G9Y8L4</accession>
<protein>
    <recommendedName>
        <fullName evidence="2">CSD domain-containing protein</fullName>
    </recommendedName>
</protein>
<gene>
    <name evidence="3" type="ORF">F5544_08245</name>
</gene>